<dbReference type="Gene3D" id="3.30.2310.20">
    <property type="entry name" value="RelE-like"/>
    <property type="match status" value="1"/>
</dbReference>
<sequence>MKKFVRRNALLRKQVDQTLKLMQEDMFAPSLMVHRLRGEYQELRACSCGYDCRIIFYLERDEKTQTDRIVLINIGTHDEVY</sequence>
<protein>
    <submittedName>
        <fullName evidence="1">Plasmid stabilization protein</fullName>
    </submittedName>
</protein>
<accession>A0A552G5S4</accession>
<evidence type="ECO:0000313" key="2">
    <source>
        <dbReference type="Proteomes" id="UP000316958"/>
    </source>
</evidence>
<dbReference type="InterPro" id="IPR035093">
    <property type="entry name" value="RelE/ParE_toxin_dom_sf"/>
</dbReference>
<organism evidence="1 2">
    <name type="scientific">Microcystis aeruginosa Ma_QC_Ch_20071001_S25D</name>
    <dbReference type="NCBI Taxonomy" id="2486250"/>
    <lineage>
        <taxon>Bacteria</taxon>
        <taxon>Bacillati</taxon>
        <taxon>Cyanobacteriota</taxon>
        <taxon>Cyanophyceae</taxon>
        <taxon>Oscillatoriophycideae</taxon>
        <taxon>Chroococcales</taxon>
        <taxon>Microcystaceae</taxon>
        <taxon>Microcystis</taxon>
    </lineage>
</organism>
<proteinExistence type="predicted"/>
<reference evidence="1 2" key="1">
    <citation type="submission" date="2019-01" db="EMBL/GenBank/DDBJ databases">
        <title>Coherence of Microcystis species and biogeography revealed through population genomics.</title>
        <authorList>
            <person name="Perez-Carrascal O.M."/>
            <person name="Terrat Y."/>
            <person name="Giani A."/>
            <person name="Fortin N."/>
            <person name="Tromas N."/>
            <person name="Shapiro B.J."/>
        </authorList>
    </citation>
    <scope>NUCLEOTIDE SEQUENCE [LARGE SCALE GENOMIC DNA]</scope>
    <source>
        <strain evidence="1">Ma_QC_Ch_20071001_S25D</strain>
    </source>
</reference>
<comment type="caution">
    <text evidence="1">The sequence shown here is derived from an EMBL/GenBank/DDBJ whole genome shotgun (WGS) entry which is preliminary data.</text>
</comment>
<dbReference type="SUPFAM" id="SSF143011">
    <property type="entry name" value="RelE-like"/>
    <property type="match status" value="1"/>
</dbReference>
<dbReference type="EMBL" id="SFBE01000035">
    <property type="protein sequence ID" value="TRU54320.1"/>
    <property type="molecule type" value="Genomic_DNA"/>
</dbReference>
<gene>
    <name evidence="1" type="ORF">EWV57_02075</name>
</gene>
<dbReference type="Proteomes" id="UP000316958">
    <property type="component" value="Unassembled WGS sequence"/>
</dbReference>
<name>A0A552G5S4_MICAE</name>
<evidence type="ECO:0000313" key="1">
    <source>
        <dbReference type="EMBL" id="TRU54320.1"/>
    </source>
</evidence>
<dbReference type="AlphaFoldDB" id="A0A552G5S4"/>